<accession>R1GEX8</accession>
<dbReference type="Proteomes" id="UP000013521">
    <property type="component" value="Unassembled WGS sequence"/>
</dbReference>
<dbReference type="eggNOG" id="KOG2115">
    <property type="taxonomic scope" value="Eukaryota"/>
</dbReference>
<comment type="subcellular location">
    <subcellularLocation>
        <location evidence="1">Golgi apparatus</location>
        <location evidence="1">trans-Golgi network</location>
    </subcellularLocation>
</comment>
<dbReference type="GO" id="GO:0019905">
    <property type="term" value="F:syntaxin binding"/>
    <property type="evidence" value="ECO:0007669"/>
    <property type="project" value="TreeGrafter"/>
</dbReference>
<evidence type="ECO:0000256" key="5">
    <source>
        <dbReference type="ARBA" id="ARBA00023034"/>
    </source>
</evidence>
<dbReference type="GO" id="GO:0015031">
    <property type="term" value="P:protein transport"/>
    <property type="evidence" value="ECO:0007669"/>
    <property type="project" value="UniProtKB-KW"/>
</dbReference>
<dbReference type="PANTHER" id="PTHR12965:SF0">
    <property type="entry name" value="VACUOLAR PROTEIN SORTING-ASSOCIATED PROTEIN 54"/>
    <property type="match status" value="1"/>
</dbReference>
<feature type="compositionally biased region" description="Low complexity" evidence="8">
    <location>
        <begin position="543"/>
        <end position="555"/>
    </location>
</feature>
<comment type="similarity">
    <text evidence="2">Belongs to the VPS54 family.</text>
</comment>
<keyword evidence="4" id="KW-0653">Protein transport</keyword>
<protein>
    <submittedName>
        <fullName evidence="10">Putative garp complex component protein</fullName>
    </submittedName>
</protein>
<dbReference type="HOGENOM" id="CLU_306727_0_0_1"/>
<organism evidence="10 11">
    <name type="scientific">Botryosphaeria parva (strain UCR-NP2)</name>
    <name type="common">Grapevine canker fungus</name>
    <name type="synonym">Neofusicoccum parvum</name>
    <dbReference type="NCBI Taxonomy" id="1287680"/>
    <lineage>
        <taxon>Eukaryota</taxon>
        <taxon>Fungi</taxon>
        <taxon>Dikarya</taxon>
        <taxon>Ascomycota</taxon>
        <taxon>Pezizomycotina</taxon>
        <taxon>Dothideomycetes</taxon>
        <taxon>Dothideomycetes incertae sedis</taxon>
        <taxon>Botryosphaeriales</taxon>
        <taxon>Botryosphaeriaceae</taxon>
        <taxon>Neofusicoccum</taxon>
    </lineage>
</organism>
<feature type="compositionally biased region" description="Low complexity" evidence="8">
    <location>
        <begin position="602"/>
        <end position="616"/>
    </location>
</feature>
<feature type="region of interest" description="Disordered" evidence="8">
    <location>
        <begin position="770"/>
        <end position="830"/>
    </location>
</feature>
<keyword evidence="6 7" id="KW-0175">Coiled coil</keyword>
<dbReference type="STRING" id="1287680.R1GEX8"/>
<evidence type="ECO:0000256" key="4">
    <source>
        <dbReference type="ARBA" id="ARBA00022927"/>
    </source>
</evidence>
<feature type="coiled-coil region" evidence="7">
    <location>
        <begin position="726"/>
        <end position="753"/>
    </location>
</feature>
<dbReference type="EMBL" id="KB916395">
    <property type="protein sequence ID" value="EOD46816.1"/>
    <property type="molecule type" value="Genomic_DNA"/>
</dbReference>
<evidence type="ECO:0000313" key="10">
    <source>
        <dbReference type="EMBL" id="EOD46816.1"/>
    </source>
</evidence>
<evidence type="ECO:0000256" key="7">
    <source>
        <dbReference type="SAM" id="Coils"/>
    </source>
</evidence>
<dbReference type="GO" id="GO:0006896">
    <property type="term" value="P:Golgi to vacuole transport"/>
    <property type="evidence" value="ECO:0007669"/>
    <property type="project" value="TreeGrafter"/>
</dbReference>
<reference evidence="11" key="1">
    <citation type="journal article" date="2013" name="Genome Announc.">
        <title>Draft genome sequence of Neofusicoccum parvum isolate UCR-NP2, a fungal vascular pathogen associated with grapevine cankers.</title>
        <authorList>
            <person name="Blanco-Ulate B."/>
            <person name="Rolshausen P."/>
            <person name="Cantu D."/>
        </authorList>
    </citation>
    <scope>NUCLEOTIDE SEQUENCE [LARGE SCALE GENOMIC DNA]</scope>
    <source>
        <strain evidence="11">UCR-NP2</strain>
    </source>
</reference>
<sequence>MDGYLNKPVPEIPAHNSHLQEELMQSLDMSSLLGQAVDAAQNQITKILKVRGDQSIRLPLQRFLRYFLINRLFADEYSQIKQFVTTMGQMENQKLRQTMDADKWEAKDFGDHENEVLTRILEAMNSDPAVWVKSKMIWEDLATTPTNDANGTNGEANGAGKTRNAVIDEEKYVLVNCAMYALDGIDRFENLIAVIPSITSEVAVTLLDYLRTFQSRTCQLILGAGAKESAGLKSITTKHLALASQALNFIIALIPYIREFIRRHSSNTSLAELDKMRRLYQDQQTNIHEKLIEIMTQRLHIHVNAMKKIDFDAVAQQQTSAHMETLTKETNTFHRTLSRHLPEPSVKSIIMPVFTSYREQWGKAFREALVRTGAGKARLLRDAELFESKLNKIDGFGDIGTYVTDIVKEKVVEAGATTGSTSSPSAITEHARQSFTSFPSTRALRILSMDARKGFLPVTPACSVRPTLSQSNANVTQDIVASAPNPKGHRRTLSKVDSIRDGLRRYVLSAPCEPTAQNDWSVDRHPGAPFSSEAPFTLYRATPSSPASSASSHASSRSRDELRADIQRIIPPASVPAASYRITNAPFWPKTSTLSKPGGGHSRNSSRSSTSTHGSSAISVVPELTPSKSDGAFDTVSTRKSFAPAGEDERLYGPLVDENCFDFDEEIQVPEVTWSTTTKDDPFLLNNVLDKANQVWSGDASLVDDKAFIRGNGFTQPMLPADRRKAREQEQRAKQFRLQREKQEEELRWQELKRQAVEYQIHRDAVKAEMKAAQEAHPKISTPPGLPSMRRTISSNKEIRSPPGLPSKKGRLSAAKGRPGKSSIGQQLIPQDNIIEEKINTETQRESNASVKLTPIIDAQFPFESKDNDAIATPFADIDQVTDLTPIIDSLFPCEAKTDNDNEVNSSIHLPPVNDNTNEVISPLWLSGNAYSDYNSESDSDDEVDGCAIESYSTVCPTTRRRRYS</sequence>
<dbReference type="OrthoDB" id="10259024at2759"/>
<evidence type="ECO:0000313" key="11">
    <source>
        <dbReference type="Proteomes" id="UP000013521"/>
    </source>
</evidence>
<evidence type="ECO:0000259" key="9">
    <source>
        <dbReference type="Pfam" id="PF07928"/>
    </source>
</evidence>
<dbReference type="CDD" id="cd22249">
    <property type="entry name" value="UDM1_RNF168_RNF169-like"/>
    <property type="match status" value="1"/>
</dbReference>
<dbReference type="PANTHER" id="PTHR12965">
    <property type="entry name" value="VACUOLAR PROTEIN SORTING 54"/>
    <property type="match status" value="1"/>
</dbReference>
<evidence type="ECO:0000256" key="1">
    <source>
        <dbReference type="ARBA" id="ARBA00004601"/>
    </source>
</evidence>
<dbReference type="GO" id="GO:0042147">
    <property type="term" value="P:retrograde transport, endosome to Golgi"/>
    <property type="evidence" value="ECO:0007669"/>
    <property type="project" value="InterPro"/>
</dbReference>
<dbReference type="GO" id="GO:0005829">
    <property type="term" value="C:cytosol"/>
    <property type="evidence" value="ECO:0007669"/>
    <property type="project" value="GOC"/>
</dbReference>
<evidence type="ECO:0000256" key="2">
    <source>
        <dbReference type="ARBA" id="ARBA00009150"/>
    </source>
</evidence>
<name>R1GEX8_BOTPV</name>
<keyword evidence="5" id="KW-0333">Golgi apparatus</keyword>
<evidence type="ECO:0000256" key="8">
    <source>
        <dbReference type="SAM" id="MobiDB-lite"/>
    </source>
</evidence>
<keyword evidence="3" id="KW-0813">Transport</keyword>
<feature type="region of interest" description="Disordered" evidence="8">
    <location>
        <begin position="589"/>
        <end position="632"/>
    </location>
</feature>
<proteinExistence type="inferred from homology"/>
<evidence type="ECO:0000256" key="3">
    <source>
        <dbReference type="ARBA" id="ARBA00022448"/>
    </source>
</evidence>
<dbReference type="Pfam" id="PF07928">
    <property type="entry name" value="Vps54"/>
    <property type="match status" value="1"/>
</dbReference>
<dbReference type="GO" id="GO:0000938">
    <property type="term" value="C:GARP complex"/>
    <property type="evidence" value="ECO:0007669"/>
    <property type="project" value="InterPro"/>
</dbReference>
<dbReference type="InterPro" id="IPR039745">
    <property type="entry name" value="Vps54"/>
</dbReference>
<evidence type="ECO:0000256" key="6">
    <source>
        <dbReference type="ARBA" id="ARBA00023054"/>
    </source>
</evidence>
<feature type="region of interest" description="Disordered" evidence="8">
    <location>
        <begin position="539"/>
        <end position="561"/>
    </location>
</feature>
<dbReference type="KEGG" id="npa:UCRNP2_6455"/>
<gene>
    <name evidence="10" type="ORF">UCRNP2_6455</name>
</gene>
<dbReference type="InterPro" id="IPR012501">
    <property type="entry name" value="Vps54_C"/>
</dbReference>
<feature type="domain" description="Vacuolar protein sorting-associated protein 54 C-terminal" evidence="9">
    <location>
        <begin position="169"/>
        <end position="298"/>
    </location>
</feature>
<dbReference type="AlphaFoldDB" id="R1GEX8"/>